<comment type="caution">
    <text evidence="1">The sequence shown here is derived from an EMBL/GenBank/DDBJ whole genome shotgun (WGS) entry which is preliminary data.</text>
</comment>
<dbReference type="RefSeq" id="WP_091710837.1">
    <property type="nucleotide sequence ID" value="NZ_FNCA01000010.1"/>
</dbReference>
<proteinExistence type="predicted"/>
<dbReference type="AlphaFoldDB" id="A0A7Z7AYN5"/>
<evidence type="ECO:0000313" key="2">
    <source>
        <dbReference type="Proteomes" id="UP000199259"/>
    </source>
</evidence>
<dbReference type="OrthoDB" id="135573at2157"/>
<name>A0A7Z7AYN5_9EURY</name>
<accession>A0A7Z7AYN5</accession>
<sequence>MTICTTEEGDLLAAASHLARLFPRPEEGEVIPIQFIDMQEKLAGWSPELKRSVYVDDFKDTDGLKRVREVHLLRVYNWLLDGESLIELSDMEKARFEEVMDMFIKDGGEILFTRKRIGGRFVNYFILGDETRSRSDIKKHYLAEIMDH</sequence>
<evidence type="ECO:0000313" key="1">
    <source>
        <dbReference type="EMBL" id="SDG26664.1"/>
    </source>
</evidence>
<reference evidence="1 2" key="1">
    <citation type="submission" date="2016-10" db="EMBL/GenBank/DDBJ databases">
        <authorList>
            <person name="Varghese N."/>
            <person name="Submissions S."/>
        </authorList>
    </citation>
    <scope>NUCLEOTIDE SEQUENCE [LARGE SCALE GENOMIC DNA]</scope>
    <source>
        <strain evidence="1 2">PL 12/M</strain>
    </source>
</reference>
<dbReference type="EMBL" id="FNCA01000010">
    <property type="protein sequence ID" value="SDG26664.1"/>
    <property type="molecule type" value="Genomic_DNA"/>
</dbReference>
<protein>
    <submittedName>
        <fullName evidence="1">Uncharacterized protein</fullName>
    </submittedName>
</protein>
<organism evidence="1 2">
    <name type="scientific">Methanolobus vulcani</name>
    <dbReference type="NCBI Taxonomy" id="38026"/>
    <lineage>
        <taxon>Archaea</taxon>
        <taxon>Methanobacteriati</taxon>
        <taxon>Methanobacteriota</taxon>
        <taxon>Stenosarchaea group</taxon>
        <taxon>Methanomicrobia</taxon>
        <taxon>Methanosarcinales</taxon>
        <taxon>Methanosarcinaceae</taxon>
        <taxon>Methanolobus</taxon>
    </lineage>
</organism>
<dbReference type="Proteomes" id="UP000199259">
    <property type="component" value="Unassembled WGS sequence"/>
</dbReference>
<gene>
    <name evidence="1" type="ORF">SAMN04488589_2564</name>
</gene>
<keyword evidence="2" id="KW-1185">Reference proteome</keyword>